<dbReference type="SUPFAM" id="SSF46785">
    <property type="entry name" value="Winged helix' DNA-binding domain"/>
    <property type="match status" value="1"/>
</dbReference>
<feature type="binding site" evidence="9">
    <location>
        <position position="315"/>
    </location>
    <ligand>
        <name>DNA</name>
        <dbReference type="ChEBI" id="CHEBI:16991"/>
    </ligand>
</feature>
<dbReference type="PANTHER" id="PTHR42848">
    <property type="match status" value="1"/>
</dbReference>
<feature type="binding site" evidence="9">
    <location>
        <position position="21"/>
    </location>
    <ligand>
        <name>ATP</name>
        <dbReference type="ChEBI" id="CHEBI:30616"/>
    </ligand>
</feature>
<dbReference type="InterPro" id="IPR003593">
    <property type="entry name" value="AAA+_ATPase"/>
</dbReference>
<dbReference type="InterPro" id="IPR008824">
    <property type="entry name" value="RuvB-like_N"/>
</dbReference>
<dbReference type="GO" id="GO:0009378">
    <property type="term" value="F:four-way junction helicase activity"/>
    <property type="evidence" value="ECO:0007669"/>
    <property type="project" value="InterPro"/>
</dbReference>
<dbReference type="SUPFAM" id="SSF52540">
    <property type="entry name" value="P-loop containing nucleoside triphosphate hydrolases"/>
    <property type="match status" value="1"/>
</dbReference>
<dbReference type="RefSeq" id="WP_122031439.1">
    <property type="nucleotide sequence ID" value="NZ_LS483254.1"/>
</dbReference>
<evidence type="ECO:0000313" key="12">
    <source>
        <dbReference type="Proteomes" id="UP000249818"/>
    </source>
</evidence>
<dbReference type="GO" id="GO:0000400">
    <property type="term" value="F:four-way junction DNA binding"/>
    <property type="evidence" value="ECO:0007669"/>
    <property type="project" value="UniProtKB-UniRule"/>
</dbReference>
<dbReference type="EC" id="3.6.4.-" evidence="9"/>
<feature type="binding site" evidence="9">
    <location>
        <position position="218"/>
    </location>
    <ligand>
        <name>ATP</name>
        <dbReference type="ChEBI" id="CHEBI:30616"/>
    </ligand>
</feature>
<keyword evidence="12" id="KW-1185">Reference proteome</keyword>
<dbReference type="EMBL" id="LS483254">
    <property type="protein sequence ID" value="SQD93023.1"/>
    <property type="molecule type" value="Genomic_DNA"/>
</dbReference>
<keyword evidence="6 9" id="KW-0238">DNA-binding</keyword>
<dbReference type="GO" id="GO:0005524">
    <property type="term" value="F:ATP binding"/>
    <property type="evidence" value="ECO:0007669"/>
    <property type="project" value="UniProtKB-UniRule"/>
</dbReference>
<dbReference type="NCBIfam" id="NF000868">
    <property type="entry name" value="PRK00080.1"/>
    <property type="match status" value="1"/>
</dbReference>
<feature type="binding site" evidence="9">
    <location>
        <position position="66"/>
    </location>
    <ligand>
        <name>Mg(2+)</name>
        <dbReference type="ChEBI" id="CHEBI:18420"/>
    </ligand>
</feature>
<feature type="region of interest" description="Small ATPAse domain (RuvB-S)" evidence="9">
    <location>
        <begin position="182"/>
        <end position="252"/>
    </location>
</feature>
<keyword evidence="1 9" id="KW-0963">Cytoplasm</keyword>
<evidence type="ECO:0000259" key="10">
    <source>
        <dbReference type="SMART" id="SM00382"/>
    </source>
</evidence>
<feature type="binding site" evidence="9">
    <location>
        <position position="65"/>
    </location>
    <ligand>
        <name>ATP</name>
        <dbReference type="ChEBI" id="CHEBI:30616"/>
    </ligand>
</feature>
<feature type="region of interest" description="Head domain (RuvB-H)" evidence="9">
    <location>
        <begin position="255"/>
        <end position="333"/>
    </location>
</feature>
<dbReference type="Pfam" id="PF05496">
    <property type="entry name" value="RuvB_N"/>
    <property type="match status" value="1"/>
</dbReference>
<proteinExistence type="inferred from homology"/>
<dbReference type="Gene3D" id="3.40.50.300">
    <property type="entry name" value="P-loop containing nucleotide triphosphate hydrolases"/>
    <property type="match status" value="1"/>
</dbReference>
<feature type="domain" description="AAA+ ATPase" evidence="10">
    <location>
        <begin position="51"/>
        <end position="182"/>
    </location>
</feature>
<keyword evidence="7 9" id="KW-0233">DNA recombination</keyword>
<feature type="binding site" evidence="9">
    <location>
        <position position="66"/>
    </location>
    <ligand>
        <name>ATP</name>
        <dbReference type="ChEBI" id="CHEBI:30616"/>
    </ligand>
</feature>
<keyword evidence="2 9" id="KW-0547">Nucleotide-binding</keyword>
<evidence type="ECO:0000256" key="3">
    <source>
        <dbReference type="ARBA" id="ARBA00022763"/>
    </source>
</evidence>
<dbReference type="InterPro" id="IPR027417">
    <property type="entry name" value="P-loop_NTPase"/>
</dbReference>
<feature type="binding site" evidence="9">
    <location>
        <position position="171"/>
    </location>
    <ligand>
        <name>ATP</name>
        <dbReference type="ChEBI" id="CHEBI:30616"/>
    </ligand>
</feature>
<keyword evidence="4 9" id="KW-0378">Hydrolase</keyword>
<dbReference type="NCBIfam" id="TIGR00635">
    <property type="entry name" value="ruvB"/>
    <property type="match status" value="1"/>
</dbReference>
<comment type="subunit">
    <text evidence="9">Homohexamer. Forms an RuvA(8)-RuvB(12)-Holliday junction (HJ) complex. HJ DNA is sandwiched between 2 RuvA tetramers; dsDNA enters through RuvA and exits via RuvB. An RuvB hexamer assembles on each DNA strand where it exits the tetramer. Each RuvB hexamer is contacted by two RuvA subunits (via domain III) on 2 adjacent RuvB subunits; this complex drives branch migration. In the full resolvosome a probable DNA-RuvA(4)-RuvB(12)-RuvC(2) complex forms which resolves the HJ.</text>
</comment>
<dbReference type="Gene3D" id="1.10.10.10">
    <property type="entry name" value="Winged helix-like DNA-binding domain superfamily/Winged helix DNA-binding domain"/>
    <property type="match status" value="1"/>
</dbReference>
<accession>A0A2X3K7N1</accession>
<dbReference type="InterPro" id="IPR041445">
    <property type="entry name" value="AAA_lid_4"/>
</dbReference>
<evidence type="ECO:0000313" key="11">
    <source>
        <dbReference type="EMBL" id="SQD93023.1"/>
    </source>
</evidence>
<sequence>MANRITAPERQEGDLTGRTLRPQSLAEFVGQNAIRERLQVYIQAARARGEPLDHVLLLSPPGLGKTTLAYIIAREMGSEIKVSSGPAIERPGDLAAILTHLAPGDVLFLDEIHRLRPPVEEVLYPAMEDYKLDIVVGEGPHARSIRLDLAPFTLVGATTREGLLTTPLRDRFEVVFRLDFYAPEELAEILARAAPRIGCEVDRDAARELALRARGTPRIAIRLLRRARDVAQVTGTSRITAAAARETLTMLGIDELGLDTLDRRILTILVDRFDGGPVGLDTLAAALGEDPDTIADLYEPFLIALGFIRRTPQGRVASERAYAHLGRTPTRLL</sequence>
<comment type="subcellular location">
    <subcellularLocation>
        <location evidence="9">Cytoplasm</location>
    </subcellularLocation>
</comment>
<organism evidence="11 12">
    <name type="scientific">Candidatus Bipolaricaulis anaerobius</name>
    <dbReference type="NCBI Taxonomy" id="2026885"/>
    <lineage>
        <taxon>Bacteria</taxon>
        <taxon>Candidatus Bipolaricaulota</taxon>
        <taxon>Candidatus Bipolaricaulia</taxon>
        <taxon>Candidatus Bipolaricaulales</taxon>
        <taxon>Candidatus Bipolaricaulaceae</taxon>
        <taxon>Candidatus Bipolaricaulis</taxon>
    </lineage>
</organism>
<evidence type="ECO:0000256" key="2">
    <source>
        <dbReference type="ARBA" id="ARBA00022741"/>
    </source>
</evidence>
<keyword evidence="8 9" id="KW-0234">DNA repair</keyword>
<dbReference type="GO" id="GO:0016887">
    <property type="term" value="F:ATP hydrolysis activity"/>
    <property type="evidence" value="ECO:0007669"/>
    <property type="project" value="RHEA"/>
</dbReference>
<feature type="binding site" evidence="9">
    <location>
        <begin position="128"/>
        <end position="130"/>
    </location>
    <ligand>
        <name>ATP</name>
        <dbReference type="ChEBI" id="CHEBI:30616"/>
    </ligand>
</feature>
<evidence type="ECO:0000256" key="5">
    <source>
        <dbReference type="ARBA" id="ARBA00022840"/>
    </source>
</evidence>
<comment type="catalytic activity">
    <reaction evidence="9">
        <text>ATP + H2O = ADP + phosphate + H(+)</text>
        <dbReference type="Rhea" id="RHEA:13065"/>
        <dbReference type="ChEBI" id="CHEBI:15377"/>
        <dbReference type="ChEBI" id="CHEBI:15378"/>
        <dbReference type="ChEBI" id="CHEBI:30616"/>
        <dbReference type="ChEBI" id="CHEBI:43474"/>
        <dbReference type="ChEBI" id="CHEBI:456216"/>
    </reaction>
</comment>
<evidence type="ECO:0000256" key="7">
    <source>
        <dbReference type="ARBA" id="ARBA00023172"/>
    </source>
</evidence>
<dbReference type="GO" id="GO:0048476">
    <property type="term" value="C:Holliday junction resolvase complex"/>
    <property type="evidence" value="ECO:0007669"/>
    <property type="project" value="UniProtKB-UniRule"/>
</dbReference>
<comment type="domain">
    <text evidence="9">Has 3 domains, the large (RuvB-L) and small ATPase (RuvB-S) domains and the C-terminal head (RuvB-H) domain. The head domain binds DNA, while the ATPase domains jointly bind ATP, ADP or are empty depending on the state of the subunit in the translocation cycle. During a single DNA translocation step the structure of each domain remains the same, but their relative positions change.</text>
</comment>
<dbReference type="SMART" id="SM00382">
    <property type="entry name" value="AAA"/>
    <property type="match status" value="1"/>
</dbReference>
<keyword evidence="5 9" id="KW-0067">ATP-binding</keyword>
<dbReference type="CDD" id="cd00009">
    <property type="entry name" value="AAA"/>
    <property type="match status" value="1"/>
</dbReference>
<dbReference type="Gene3D" id="1.10.8.60">
    <property type="match status" value="1"/>
</dbReference>
<protein>
    <recommendedName>
        <fullName evidence="9">Holliday junction branch migration complex subunit RuvB</fullName>
        <ecNumber evidence="9">3.6.4.-</ecNumber>
    </recommendedName>
</protein>
<dbReference type="InterPro" id="IPR036390">
    <property type="entry name" value="WH_DNA-bd_sf"/>
</dbReference>
<feature type="binding site" evidence="9">
    <location>
        <position position="310"/>
    </location>
    <ligand>
        <name>DNA</name>
        <dbReference type="ChEBI" id="CHEBI:16991"/>
    </ligand>
</feature>
<feature type="binding site" evidence="9">
    <location>
        <position position="20"/>
    </location>
    <ligand>
        <name>ATP</name>
        <dbReference type="ChEBI" id="CHEBI:30616"/>
    </ligand>
</feature>
<dbReference type="GO" id="GO:0006310">
    <property type="term" value="P:DNA recombination"/>
    <property type="evidence" value="ECO:0007669"/>
    <property type="project" value="UniProtKB-UniRule"/>
</dbReference>
<gene>
    <name evidence="9 11" type="primary">ruvB</name>
    <name evidence="11" type="ORF">BARAN1_0999</name>
</gene>
<comment type="function">
    <text evidence="9">The RuvA-RuvB-RuvC complex processes Holliday junction (HJ) DNA during genetic recombination and DNA repair, while the RuvA-RuvB complex plays an important role in the rescue of blocked DNA replication forks via replication fork reversal (RFR). RuvA specifically binds to HJ cruciform DNA, conferring on it an open structure. The RuvB hexamer acts as an ATP-dependent pump, pulling dsDNA into and through the RuvAB complex. RuvB forms 2 homohexamers on either side of HJ DNA bound by 1 or 2 RuvA tetramers; 4 subunits per hexamer contact DNA at a time. Coordinated motions by a converter formed by DNA-disengaged RuvB subunits stimulates ATP hydrolysis and nucleotide exchange. Immobilization of the converter enables RuvB to convert the ATP-contained energy into a lever motion, pulling 2 nucleotides of DNA out of the RuvA tetramer per ATP hydrolyzed, thus driving DNA branch migration. The RuvB motors rotate together with the DNA substrate, which together with the progressing nucleotide cycle form the mechanistic basis for DNA recombination by continuous HJ branch migration. Branch migration allows RuvC to scan DNA until it finds its consensus sequence, where it cleaves and resolves cruciform DNA.</text>
</comment>
<name>A0A2X3K7N1_9BACT</name>
<dbReference type="PANTHER" id="PTHR42848:SF1">
    <property type="entry name" value="HOLLIDAY JUNCTION BRANCH MIGRATION COMPLEX SUBUNIT RUVB"/>
    <property type="match status" value="1"/>
</dbReference>
<feature type="binding site" evidence="9">
    <location>
        <position position="67"/>
    </location>
    <ligand>
        <name>ATP</name>
        <dbReference type="ChEBI" id="CHEBI:30616"/>
    </ligand>
</feature>
<dbReference type="Proteomes" id="UP000249818">
    <property type="component" value="Chromosome BARAN1"/>
</dbReference>
<dbReference type="KEGG" id="bana:BARAN1_0999"/>
<dbReference type="Pfam" id="PF05491">
    <property type="entry name" value="WHD_RuvB"/>
    <property type="match status" value="1"/>
</dbReference>
<reference evidence="12" key="1">
    <citation type="submission" date="2018-05" db="EMBL/GenBank/DDBJ databases">
        <authorList>
            <person name="Hao L."/>
        </authorList>
    </citation>
    <scope>NUCLEOTIDE SEQUENCE [LARGE SCALE GENOMIC DNA]</scope>
</reference>
<dbReference type="GO" id="GO:0005737">
    <property type="term" value="C:cytoplasm"/>
    <property type="evidence" value="ECO:0007669"/>
    <property type="project" value="UniProtKB-SubCell"/>
</dbReference>
<dbReference type="Pfam" id="PF17864">
    <property type="entry name" value="AAA_lid_4"/>
    <property type="match status" value="1"/>
</dbReference>
<comment type="similarity">
    <text evidence="9">Belongs to the RuvB family.</text>
</comment>
<comment type="caution">
    <text evidence="9">Lacks conserved residue(s) required for the propagation of feature annotation.</text>
</comment>
<dbReference type="InterPro" id="IPR004605">
    <property type="entry name" value="DNA_helicase_Holl-junc_RuvB"/>
</dbReference>
<dbReference type="InterPro" id="IPR008823">
    <property type="entry name" value="RuvB_wg_C"/>
</dbReference>
<evidence type="ECO:0000256" key="6">
    <source>
        <dbReference type="ARBA" id="ARBA00023125"/>
    </source>
</evidence>
<feature type="binding site" evidence="9">
    <location>
        <position position="181"/>
    </location>
    <ligand>
        <name>ATP</name>
        <dbReference type="ChEBI" id="CHEBI:30616"/>
    </ligand>
</feature>
<feature type="binding site" evidence="9">
    <location>
        <position position="62"/>
    </location>
    <ligand>
        <name>ATP</name>
        <dbReference type="ChEBI" id="CHEBI:30616"/>
    </ligand>
</feature>
<keyword evidence="3 9" id="KW-0227">DNA damage</keyword>
<evidence type="ECO:0000256" key="1">
    <source>
        <dbReference type="ARBA" id="ARBA00022490"/>
    </source>
</evidence>
<dbReference type="OrthoDB" id="9804478at2"/>
<dbReference type="GO" id="GO:0006281">
    <property type="term" value="P:DNA repair"/>
    <property type="evidence" value="ECO:0007669"/>
    <property type="project" value="UniProtKB-UniRule"/>
</dbReference>
<evidence type="ECO:0000256" key="4">
    <source>
        <dbReference type="ARBA" id="ARBA00022801"/>
    </source>
</evidence>
<evidence type="ECO:0000256" key="8">
    <source>
        <dbReference type="ARBA" id="ARBA00023204"/>
    </source>
</evidence>
<dbReference type="HAMAP" id="MF_00016">
    <property type="entry name" value="DNA_HJ_migration_RuvB"/>
    <property type="match status" value="1"/>
</dbReference>
<dbReference type="InterPro" id="IPR036388">
    <property type="entry name" value="WH-like_DNA-bd_sf"/>
</dbReference>
<keyword evidence="11" id="KW-0347">Helicase</keyword>
<evidence type="ECO:0000256" key="9">
    <source>
        <dbReference type="HAMAP-Rule" id="MF_00016"/>
    </source>
</evidence>
<dbReference type="AlphaFoldDB" id="A0A2X3K7N1"/>